<dbReference type="STRING" id="35608.A0A2U1QDA0"/>
<accession>A0A2U1QDA0</accession>
<proteinExistence type="predicted"/>
<dbReference type="OrthoDB" id="2272314at2759"/>
<feature type="region of interest" description="Disordered" evidence="1">
    <location>
        <begin position="255"/>
        <end position="293"/>
    </location>
</feature>
<evidence type="ECO:0008006" key="4">
    <source>
        <dbReference type="Google" id="ProtNLM"/>
    </source>
</evidence>
<keyword evidence="3" id="KW-1185">Reference proteome</keyword>
<evidence type="ECO:0000256" key="1">
    <source>
        <dbReference type="SAM" id="MobiDB-lite"/>
    </source>
</evidence>
<gene>
    <name evidence="2" type="ORF">CTI12_AA044400</name>
</gene>
<feature type="compositionally biased region" description="Polar residues" evidence="1">
    <location>
        <begin position="255"/>
        <end position="265"/>
    </location>
</feature>
<evidence type="ECO:0000313" key="3">
    <source>
        <dbReference type="Proteomes" id="UP000245207"/>
    </source>
</evidence>
<dbReference type="PANTHER" id="PTHR45786">
    <property type="entry name" value="DNA BINDING PROTEIN-LIKE"/>
    <property type="match status" value="1"/>
</dbReference>
<dbReference type="AlphaFoldDB" id="A0A2U1QDA0"/>
<dbReference type="Proteomes" id="UP000245207">
    <property type="component" value="Unassembled WGS sequence"/>
</dbReference>
<evidence type="ECO:0000313" key="2">
    <source>
        <dbReference type="EMBL" id="PWA95981.1"/>
    </source>
</evidence>
<organism evidence="2 3">
    <name type="scientific">Artemisia annua</name>
    <name type="common">Sweet wormwood</name>
    <dbReference type="NCBI Taxonomy" id="35608"/>
    <lineage>
        <taxon>Eukaryota</taxon>
        <taxon>Viridiplantae</taxon>
        <taxon>Streptophyta</taxon>
        <taxon>Embryophyta</taxon>
        <taxon>Tracheophyta</taxon>
        <taxon>Spermatophyta</taxon>
        <taxon>Magnoliopsida</taxon>
        <taxon>eudicotyledons</taxon>
        <taxon>Gunneridae</taxon>
        <taxon>Pentapetalae</taxon>
        <taxon>asterids</taxon>
        <taxon>campanulids</taxon>
        <taxon>Asterales</taxon>
        <taxon>Asteraceae</taxon>
        <taxon>Asteroideae</taxon>
        <taxon>Anthemideae</taxon>
        <taxon>Artemisiinae</taxon>
        <taxon>Artemisia</taxon>
    </lineage>
</organism>
<dbReference type="EMBL" id="PKPP01000207">
    <property type="protein sequence ID" value="PWA95981.1"/>
    <property type="molecule type" value="Genomic_DNA"/>
</dbReference>
<reference evidence="2 3" key="1">
    <citation type="journal article" date="2018" name="Mol. Plant">
        <title>The genome of Artemisia annua provides insight into the evolution of Asteraceae family and artemisinin biosynthesis.</title>
        <authorList>
            <person name="Shen Q."/>
            <person name="Zhang L."/>
            <person name="Liao Z."/>
            <person name="Wang S."/>
            <person name="Yan T."/>
            <person name="Shi P."/>
            <person name="Liu M."/>
            <person name="Fu X."/>
            <person name="Pan Q."/>
            <person name="Wang Y."/>
            <person name="Lv Z."/>
            <person name="Lu X."/>
            <person name="Zhang F."/>
            <person name="Jiang W."/>
            <person name="Ma Y."/>
            <person name="Chen M."/>
            <person name="Hao X."/>
            <person name="Li L."/>
            <person name="Tang Y."/>
            <person name="Lv G."/>
            <person name="Zhou Y."/>
            <person name="Sun X."/>
            <person name="Brodelius P.E."/>
            <person name="Rose J.K.C."/>
            <person name="Tang K."/>
        </authorList>
    </citation>
    <scope>NUCLEOTIDE SEQUENCE [LARGE SCALE GENOMIC DNA]</scope>
    <source>
        <strain evidence="3">cv. Huhao1</strain>
        <tissue evidence="2">Leaf</tissue>
    </source>
</reference>
<comment type="caution">
    <text evidence="2">The sequence shown here is derived from an EMBL/GenBank/DDBJ whole genome shotgun (WGS) entry which is preliminary data.</text>
</comment>
<feature type="compositionally biased region" description="Basic residues" evidence="1">
    <location>
        <begin position="274"/>
        <end position="283"/>
    </location>
</feature>
<sequence length="583" mass="64996">MSNNHHLGEGVRHPPVSHDVDAHHGTYHTVVPTNVPEPIVSLEHCPPRYFEPSCSDKRQRAAAGIVIRDPQVVHEHTITPPSEPTNFSVLDKGKTKVVDCSPDRVSTYVGGINWRNSSHGMHITCTGGVVPPSSLTFNRHEQQPGSLVSSIAPSVPTWVGYHRPNAPMLLDFVAQTVVPFLDAGSEERPVAETTIGSAFRSCSLISDSRSSVYGSHQPCMRFAHASSAVVPHSVDPLTQALHGAPANLQMRSANDQSQHFPNATEPQHPPPGTRQRRWARRNTPRPEVQQQTQSTVPPIQGFYCFWLRDVLLYGCHFCVQMIILFCFTRAFVVAGPPSMYRSFGPCDRVCLNCGARFWLEEKIVGRSTSSAPCYNRCCLGGSLKLRSRQQYSDYIHNLFSSGHFMDNIRAYNQMFAMTSLGANIDESINSGRGPYVFKVSGQIYHRIGGLCPPLGKDPRFLQLYIYDTQHEATNRLANFSSSGRNTLDAEVVQGLIHFLDGNNALVQLFRTARDKIQQQDVPEFKVRLFGVTRNKQYELPTSDSIGAIVYDSGPETETDFDMDGKPHCSYNDDAVFFNHYHKI</sequence>
<dbReference type="PANTHER" id="PTHR45786:SF74">
    <property type="entry name" value="ATP-DEPENDENT DNA HELICASE"/>
    <property type="match status" value="1"/>
</dbReference>
<name>A0A2U1QDA0_ARTAN</name>
<protein>
    <recommendedName>
        <fullName evidence="4">Helitron helicase-like domain-containing protein</fullName>
    </recommendedName>
</protein>